<dbReference type="OrthoDB" id="514292at2759"/>
<keyword evidence="3" id="KW-1185">Reference proteome</keyword>
<reference evidence="2 3" key="1">
    <citation type="submission" date="2017-03" db="EMBL/GenBank/DDBJ databases">
        <title>Genomes of endolithic fungi from Antarctica.</title>
        <authorList>
            <person name="Coleine C."/>
            <person name="Masonjones S."/>
            <person name="Stajich J.E."/>
        </authorList>
    </citation>
    <scope>NUCLEOTIDE SEQUENCE [LARGE SCALE GENOMIC DNA]</scope>
    <source>
        <strain evidence="2 3">CCFEE 5184</strain>
    </source>
</reference>
<evidence type="ECO:0000313" key="2">
    <source>
        <dbReference type="EMBL" id="TKA80307.1"/>
    </source>
</evidence>
<feature type="region of interest" description="Disordered" evidence="1">
    <location>
        <begin position="31"/>
        <end position="63"/>
    </location>
</feature>
<organism evidence="2 3">
    <name type="scientific">Friedmanniomyces simplex</name>
    <dbReference type="NCBI Taxonomy" id="329884"/>
    <lineage>
        <taxon>Eukaryota</taxon>
        <taxon>Fungi</taxon>
        <taxon>Dikarya</taxon>
        <taxon>Ascomycota</taxon>
        <taxon>Pezizomycotina</taxon>
        <taxon>Dothideomycetes</taxon>
        <taxon>Dothideomycetidae</taxon>
        <taxon>Mycosphaerellales</taxon>
        <taxon>Teratosphaeriaceae</taxon>
        <taxon>Friedmanniomyces</taxon>
    </lineage>
</organism>
<dbReference type="GO" id="GO:0004113">
    <property type="term" value="F:2',3'-cyclic-nucleotide 3'-phosphodiesterase activity"/>
    <property type="evidence" value="ECO:0007669"/>
    <property type="project" value="TreeGrafter"/>
</dbReference>
<sequence length="210" mass="22975">MPGSSLWLVPPPDSDLHKALQDLITTHLPSIYPSSSSSSSPPPPNFPPHITLTSSTTTPPTDPQAWLDSIPLSPEEVLAALTVSIRDPLVGTPFFRKLTLACGKTRELCDLAVRCRVAGVEGVEEAEARKWMIASFGPHCSLMYSDLSVEEVEGKLHEVGERVRSAREQYPGSGTARGGSVWLVPTSKGIEDWKPVATRQLHDIKWEWLT</sequence>
<dbReference type="Proteomes" id="UP000309340">
    <property type="component" value="Unassembled WGS sequence"/>
</dbReference>
<dbReference type="PANTHER" id="PTHR28141">
    <property type="entry name" value="2',3'-CYCLIC-NUCLEOTIDE 3'-PHOSPHODIESTERASE"/>
    <property type="match status" value="1"/>
</dbReference>
<dbReference type="Gene3D" id="3.90.1140.10">
    <property type="entry name" value="Cyclic phosphodiesterase"/>
    <property type="match status" value="1"/>
</dbReference>
<evidence type="ECO:0000313" key="3">
    <source>
        <dbReference type="Proteomes" id="UP000309340"/>
    </source>
</evidence>
<accession>A0A4U0XUE7</accession>
<dbReference type="SUPFAM" id="SSF55144">
    <property type="entry name" value="LigT-like"/>
    <property type="match status" value="1"/>
</dbReference>
<dbReference type="EMBL" id="NAJQ01000072">
    <property type="protein sequence ID" value="TKA80307.1"/>
    <property type="molecule type" value="Genomic_DNA"/>
</dbReference>
<evidence type="ECO:0000256" key="1">
    <source>
        <dbReference type="SAM" id="MobiDB-lite"/>
    </source>
</evidence>
<feature type="compositionally biased region" description="Low complexity" evidence="1">
    <location>
        <begin position="48"/>
        <end position="59"/>
    </location>
</feature>
<dbReference type="InterPro" id="IPR012386">
    <property type="entry name" value="Cyclic-nucl_3Pdiesterase"/>
</dbReference>
<dbReference type="STRING" id="329884.A0A4U0XUE7"/>
<comment type="caution">
    <text evidence="2">The sequence shown here is derived from an EMBL/GenBank/DDBJ whole genome shotgun (WGS) entry which is preliminary data.</text>
</comment>
<dbReference type="PANTHER" id="PTHR28141:SF1">
    <property type="entry name" value="2',3'-CYCLIC-NUCLEOTIDE 3'-PHOSPHODIESTERASE"/>
    <property type="match status" value="1"/>
</dbReference>
<dbReference type="Pfam" id="PF07823">
    <property type="entry name" value="CPDase"/>
    <property type="match status" value="1"/>
</dbReference>
<dbReference type="GO" id="GO:0009187">
    <property type="term" value="P:cyclic nucleotide metabolic process"/>
    <property type="evidence" value="ECO:0007669"/>
    <property type="project" value="TreeGrafter"/>
</dbReference>
<evidence type="ECO:0008006" key="4">
    <source>
        <dbReference type="Google" id="ProtNLM"/>
    </source>
</evidence>
<dbReference type="AlphaFoldDB" id="A0A4U0XUE7"/>
<proteinExistence type="predicted"/>
<dbReference type="InterPro" id="IPR009097">
    <property type="entry name" value="Cyclic_Pdiesterase"/>
</dbReference>
<gene>
    <name evidence="2" type="ORF">B0A55_02213</name>
</gene>
<name>A0A4U0XUE7_9PEZI</name>
<protein>
    <recommendedName>
        <fullName evidence="4">2',3'-cyclic-nucleotide 3'-phosphodiesterase</fullName>
    </recommendedName>
</protein>